<dbReference type="Gene3D" id="3.30.70.270">
    <property type="match status" value="1"/>
</dbReference>
<dbReference type="InterPro" id="IPR043128">
    <property type="entry name" value="Rev_trsase/Diguanyl_cyclase"/>
</dbReference>
<dbReference type="PROSITE" id="PS50887">
    <property type="entry name" value="GGDEF"/>
    <property type="match status" value="1"/>
</dbReference>
<dbReference type="SUPFAM" id="SSF55073">
    <property type="entry name" value="Nucleotide cyclase"/>
    <property type="match status" value="1"/>
</dbReference>
<dbReference type="EC" id="2.7.7.65" evidence="2"/>
<dbReference type="InterPro" id="IPR029787">
    <property type="entry name" value="Nucleotide_cyclase"/>
</dbReference>
<evidence type="ECO:0000259" key="5">
    <source>
        <dbReference type="PROSITE" id="PS50110"/>
    </source>
</evidence>
<dbReference type="Pfam" id="PF00990">
    <property type="entry name" value="GGDEF"/>
    <property type="match status" value="1"/>
</dbReference>
<comment type="cofactor">
    <cofactor evidence="1">
        <name>Mg(2+)</name>
        <dbReference type="ChEBI" id="CHEBI:18420"/>
    </cofactor>
</comment>
<dbReference type="SMART" id="SM00267">
    <property type="entry name" value="GGDEF"/>
    <property type="match status" value="1"/>
</dbReference>
<dbReference type="FunFam" id="3.30.70.270:FF:000001">
    <property type="entry name" value="Diguanylate cyclase domain protein"/>
    <property type="match status" value="1"/>
</dbReference>
<dbReference type="PANTHER" id="PTHR45138">
    <property type="entry name" value="REGULATORY COMPONENTS OF SENSORY TRANSDUCTION SYSTEM"/>
    <property type="match status" value="1"/>
</dbReference>
<evidence type="ECO:0000259" key="6">
    <source>
        <dbReference type="PROSITE" id="PS50887"/>
    </source>
</evidence>
<dbReference type="CDD" id="cd19921">
    <property type="entry name" value="REC_1_GGDEF"/>
    <property type="match status" value="1"/>
</dbReference>
<dbReference type="GO" id="GO:0000160">
    <property type="term" value="P:phosphorelay signal transduction system"/>
    <property type="evidence" value="ECO:0007669"/>
    <property type="project" value="InterPro"/>
</dbReference>
<keyword evidence="8" id="KW-1185">Reference proteome</keyword>
<dbReference type="CDD" id="cd01949">
    <property type="entry name" value="GGDEF"/>
    <property type="match status" value="1"/>
</dbReference>
<evidence type="ECO:0000256" key="3">
    <source>
        <dbReference type="ARBA" id="ARBA00034247"/>
    </source>
</evidence>
<comment type="caution">
    <text evidence="4">Lacks conserved residue(s) required for the propagation of feature annotation.</text>
</comment>
<dbReference type="Pfam" id="PF00072">
    <property type="entry name" value="Response_reg"/>
    <property type="match status" value="2"/>
</dbReference>
<dbReference type="SUPFAM" id="SSF52172">
    <property type="entry name" value="CheY-like"/>
    <property type="match status" value="2"/>
</dbReference>
<sequence>MYKILVIEDSVTVRMIVKKLIEDNPHFTCELCKNYAEAQRALSKSTEYLVAVVDLNLPDAPNGESVDLVLSHNVPAIVLSGNFDESTRNQLLEKGILDYITKESPYSYVQVANLIDRIRKNISVSVLVVDDSQDSRDHICSLLRKFQFKVNEAYSSEDALNQLDIHNDIKLIISAHNLPSMDGYKLVKTIRHERGMQDVIFIGLSATKDSVLTSKFIKSGANDFLGKPLHHEEFFSRIMHNLDSQDMIQTIKDSANLDALTKVYNRRYLHKRADELYADKKRSSNIIVSMIDADNFKQVNDTYGHKAGDDFLQEFASLLKKYFSNDLVVRYGGEEFTIVSTQPSEKYYSALSEFMNTVRQTVFTPHKLNITCSIGVSSETHPSLEAQLETADARLYTAKNTGKNRIITQDISQKVS</sequence>
<dbReference type="PANTHER" id="PTHR45138:SF9">
    <property type="entry name" value="DIGUANYLATE CYCLASE DGCM-RELATED"/>
    <property type="match status" value="1"/>
</dbReference>
<feature type="domain" description="Response regulatory" evidence="5">
    <location>
        <begin position="125"/>
        <end position="242"/>
    </location>
</feature>
<feature type="modified residue" description="4-aspartylphosphate" evidence="4">
    <location>
        <position position="54"/>
    </location>
</feature>
<keyword evidence="4" id="KW-0597">Phosphoprotein</keyword>
<feature type="domain" description="Response regulatory" evidence="5">
    <location>
        <begin position="3"/>
        <end position="117"/>
    </location>
</feature>
<dbReference type="PROSITE" id="PS50110">
    <property type="entry name" value="RESPONSE_REGULATORY"/>
    <property type="match status" value="2"/>
</dbReference>
<name>A0A6L9MW80_9ALTE</name>
<dbReference type="Proteomes" id="UP000478837">
    <property type="component" value="Unassembled WGS sequence"/>
</dbReference>
<dbReference type="Gene3D" id="3.40.50.2300">
    <property type="match status" value="2"/>
</dbReference>
<dbReference type="RefSeq" id="WP_163112202.1">
    <property type="nucleotide sequence ID" value="NZ_JAAAWP010000008.1"/>
</dbReference>
<feature type="domain" description="GGDEF" evidence="6">
    <location>
        <begin position="284"/>
        <end position="411"/>
    </location>
</feature>
<dbReference type="InterPro" id="IPR050469">
    <property type="entry name" value="Diguanylate_Cyclase"/>
</dbReference>
<reference evidence="7 8" key="1">
    <citation type="submission" date="2020-01" db="EMBL/GenBank/DDBJ databases">
        <title>Genomes of bacteria type strains.</title>
        <authorList>
            <person name="Chen J."/>
            <person name="Zhu S."/>
            <person name="Yang J."/>
        </authorList>
    </citation>
    <scope>NUCLEOTIDE SEQUENCE [LARGE SCALE GENOMIC DNA]</scope>
    <source>
        <strain evidence="7 8">LMG 22958</strain>
    </source>
</reference>
<dbReference type="InterPro" id="IPR011006">
    <property type="entry name" value="CheY-like_superfamily"/>
</dbReference>
<organism evidence="7 8">
    <name type="scientific">Alteromonas hispanica</name>
    <dbReference type="NCBI Taxonomy" id="315421"/>
    <lineage>
        <taxon>Bacteria</taxon>
        <taxon>Pseudomonadati</taxon>
        <taxon>Pseudomonadota</taxon>
        <taxon>Gammaproteobacteria</taxon>
        <taxon>Alteromonadales</taxon>
        <taxon>Alteromonadaceae</taxon>
        <taxon>Alteromonas/Salinimonas group</taxon>
        <taxon>Alteromonas</taxon>
    </lineage>
</organism>
<comment type="catalytic activity">
    <reaction evidence="3">
        <text>2 GTP = 3',3'-c-di-GMP + 2 diphosphate</text>
        <dbReference type="Rhea" id="RHEA:24898"/>
        <dbReference type="ChEBI" id="CHEBI:33019"/>
        <dbReference type="ChEBI" id="CHEBI:37565"/>
        <dbReference type="ChEBI" id="CHEBI:58805"/>
        <dbReference type="EC" id="2.7.7.65"/>
    </reaction>
</comment>
<dbReference type="EMBL" id="JAAAWP010000008">
    <property type="protein sequence ID" value="NDW22396.1"/>
    <property type="molecule type" value="Genomic_DNA"/>
</dbReference>
<dbReference type="AlphaFoldDB" id="A0A6L9MW80"/>
<dbReference type="InterPro" id="IPR000160">
    <property type="entry name" value="GGDEF_dom"/>
</dbReference>
<evidence type="ECO:0000313" key="8">
    <source>
        <dbReference type="Proteomes" id="UP000478837"/>
    </source>
</evidence>
<proteinExistence type="predicted"/>
<gene>
    <name evidence="7" type="ORF">GTW09_12760</name>
</gene>
<accession>A0A6L9MW80</accession>
<evidence type="ECO:0000313" key="7">
    <source>
        <dbReference type="EMBL" id="NDW22396.1"/>
    </source>
</evidence>
<dbReference type="InterPro" id="IPR001789">
    <property type="entry name" value="Sig_transdc_resp-reg_receiver"/>
</dbReference>
<protein>
    <recommendedName>
        <fullName evidence="2">diguanylate cyclase</fullName>
        <ecNumber evidence="2">2.7.7.65</ecNumber>
    </recommendedName>
</protein>
<evidence type="ECO:0000256" key="4">
    <source>
        <dbReference type="PROSITE-ProRule" id="PRU00169"/>
    </source>
</evidence>
<dbReference type="GO" id="GO:0052621">
    <property type="term" value="F:diguanylate cyclase activity"/>
    <property type="evidence" value="ECO:0007669"/>
    <property type="project" value="UniProtKB-EC"/>
</dbReference>
<comment type="caution">
    <text evidence="7">The sequence shown here is derived from an EMBL/GenBank/DDBJ whole genome shotgun (WGS) entry which is preliminary data.</text>
</comment>
<dbReference type="SMART" id="SM00448">
    <property type="entry name" value="REC"/>
    <property type="match status" value="2"/>
</dbReference>
<evidence type="ECO:0000256" key="2">
    <source>
        <dbReference type="ARBA" id="ARBA00012528"/>
    </source>
</evidence>
<dbReference type="NCBIfam" id="TIGR00254">
    <property type="entry name" value="GGDEF"/>
    <property type="match status" value="1"/>
</dbReference>
<evidence type="ECO:0000256" key="1">
    <source>
        <dbReference type="ARBA" id="ARBA00001946"/>
    </source>
</evidence>